<dbReference type="PROSITE" id="PS50111">
    <property type="entry name" value="CHEMOTAXIS_TRANSDUC_2"/>
    <property type="match status" value="1"/>
</dbReference>
<evidence type="ECO:0000259" key="6">
    <source>
        <dbReference type="PROSITE" id="PS50111"/>
    </source>
</evidence>
<dbReference type="PROSITE" id="PS50885">
    <property type="entry name" value="HAMP"/>
    <property type="match status" value="1"/>
</dbReference>
<evidence type="ECO:0000256" key="4">
    <source>
        <dbReference type="SAM" id="Coils"/>
    </source>
</evidence>
<dbReference type="SMART" id="SM00283">
    <property type="entry name" value="MA"/>
    <property type="match status" value="1"/>
</dbReference>
<gene>
    <name evidence="8" type="ORF">CSCA_1299</name>
</gene>
<proteinExistence type="inferred from homology"/>
<dbReference type="EMBL" id="CP009933">
    <property type="protein sequence ID" value="AKA68424.1"/>
    <property type="molecule type" value="Genomic_DNA"/>
</dbReference>
<name>A0A0E3JXW5_CLOSL</name>
<keyword evidence="5" id="KW-0472">Membrane</keyword>
<keyword evidence="1 3" id="KW-0807">Transducer</keyword>
<sequence>MNLKIRSKLILAFGVILVCFLFNIIISISFLNNNDESISKVKNFTYEQLKYSSNINVSVIQVQQFLSDASATKSMDSFKEAEKYKVTFKDSLKQLESINPNIKSETEKIDKDFDKFYELGVNMANVYIKEGPDKGNVLMTQFDPMATSLSNEINSLNSKAEASMNSDLKNIQSTMSRNKVFSIALGSVSLILAIIVIILLQGSILKPINSMFVILKDIENGQGDLSKRIKIKSDDEIGIMAKSFNNFMDQLVKMIENINENSILVSKSSEVLNKGAEKSIESIRQINENMIELNNGSESISNLVNEVAASSSNIAESTQITAEEVENISLMTEKISNIATESGKFVKITREEMNKIESISSANMLINEKLGSKAKEITNIIDTIKSISDQTNLLALNASIEASRAGEHGKGFAVVADEIRELSENNNESSKSIENIIEGINEMIKNTIDSAAQEASNIKKGNRMVEEVVIQIEKIIQGINNINSRIQSIAASAQEQNASIEELTSNMEAVNSSNSEMSTEIKVISDGVQSQTDIISEFAEMAENLSDSSNQLNDLVHKFKIK</sequence>
<accession>A0A0E3JXW5</accession>
<dbReference type="AlphaFoldDB" id="A0A0E3JXW5"/>
<dbReference type="SUPFAM" id="SSF58104">
    <property type="entry name" value="Methyl-accepting chemotaxis protein (MCP) signaling domain"/>
    <property type="match status" value="1"/>
</dbReference>
<keyword evidence="4" id="KW-0175">Coiled coil</keyword>
<dbReference type="STRING" id="1548.CSCA_1299"/>
<protein>
    <submittedName>
        <fullName evidence="8">Methyl-accepting chemotaxis sensory transducer</fullName>
    </submittedName>
</protein>
<evidence type="ECO:0000259" key="7">
    <source>
        <dbReference type="PROSITE" id="PS50885"/>
    </source>
</evidence>
<dbReference type="PANTHER" id="PTHR32089">
    <property type="entry name" value="METHYL-ACCEPTING CHEMOTAXIS PROTEIN MCPB"/>
    <property type="match status" value="1"/>
</dbReference>
<dbReference type="Pfam" id="PF00015">
    <property type="entry name" value="MCPsignal"/>
    <property type="match status" value="1"/>
</dbReference>
<dbReference type="CDD" id="cd06225">
    <property type="entry name" value="HAMP"/>
    <property type="match status" value="1"/>
</dbReference>
<dbReference type="Gene3D" id="6.10.340.10">
    <property type="match status" value="1"/>
</dbReference>
<dbReference type="InterPro" id="IPR003660">
    <property type="entry name" value="HAMP_dom"/>
</dbReference>
<feature type="transmembrane region" description="Helical" evidence="5">
    <location>
        <begin position="9"/>
        <end position="31"/>
    </location>
</feature>
<dbReference type="Gene3D" id="1.10.287.950">
    <property type="entry name" value="Methyl-accepting chemotaxis protein"/>
    <property type="match status" value="1"/>
</dbReference>
<dbReference type="CDD" id="cd11386">
    <property type="entry name" value="MCP_signal"/>
    <property type="match status" value="1"/>
</dbReference>
<dbReference type="PANTHER" id="PTHR32089:SF112">
    <property type="entry name" value="LYSOZYME-LIKE PROTEIN-RELATED"/>
    <property type="match status" value="1"/>
</dbReference>
<dbReference type="KEGG" id="csq:CSCA_1299"/>
<evidence type="ECO:0000256" key="5">
    <source>
        <dbReference type="SAM" id="Phobius"/>
    </source>
</evidence>
<dbReference type="InterPro" id="IPR004089">
    <property type="entry name" value="MCPsignal_dom"/>
</dbReference>
<dbReference type="Proteomes" id="UP000033115">
    <property type="component" value="Chromosome"/>
</dbReference>
<evidence type="ECO:0000256" key="3">
    <source>
        <dbReference type="PROSITE-ProRule" id="PRU00284"/>
    </source>
</evidence>
<organism evidence="8 9">
    <name type="scientific">Clostridium scatologenes</name>
    <dbReference type="NCBI Taxonomy" id="1548"/>
    <lineage>
        <taxon>Bacteria</taxon>
        <taxon>Bacillati</taxon>
        <taxon>Bacillota</taxon>
        <taxon>Clostridia</taxon>
        <taxon>Eubacteriales</taxon>
        <taxon>Clostridiaceae</taxon>
        <taxon>Clostridium</taxon>
    </lineage>
</organism>
<evidence type="ECO:0000313" key="9">
    <source>
        <dbReference type="Proteomes" id="UP000033115"/>
    </source>
</evidence>
<feature type="domain" description="Methyl-accepting transducer" evidence="6">
    <location>
        <begin position="275"/>
        <end position="511"/>
    </location>
</feature>
<evidence type="ECO:0000313" key="8">
    <source>
        <dbReference type="EMBL" id="AKA68424.1"/>
    </source>
</evidence>
<dbReference type="GO" id="GO:0016020">
    <property type="term" value="C:membrane"/>
    <property type="evidence" value="ECO:0007669"/>
    <property type="project" value="InterPro"/>
</dbReference>
<dbReference type="RefSeq" id="WP_029161261.1">
    <property type="nucleotide sequence ID" value="NZ_CP009933.1"/>
</dbReference>
<keyword evidence="9" id="KW-1185">Reference proteome</keyword>
<evidence type="ECO:0000256" key="2">
    <source>
        <dbReference type="ARBA" id="ARBA00029447"/>
    </source>
</evidence>
<dbReference type="HOGENOM" id="CLU_000445_107_27_9"/>
<keyword evidence="5" id="KW-0812">Transmembrane</keyword>
<keyword evidence="5" id="KW-1133">Transmembrane helix</keyword>
<feature type="domain" description="HAMP" evidence="7">
    <location>
        <begin position="202"/>
        <end position="256"/>
    </location>
</feature>
<feature type="coiled-coil region" evidence="4">
    <location>
        <begin position="493"/>
        <end position="520"/>
    </location>
</feature>
<dbReference type="Pfam" id="PF00672">
    <property type="entry name" value="HAMP"/>
    <property type="match status" value="1"/>
</dbReference>
<dbReference type="GO" id="GO:0007165">
    <property type="term" value="P:signal transduction"/>
    <property type="evidence" value="ECO:0007669"/>
    <property type="project" value="UniProtKB-KW"/>
</dbReference>
<comment type="similarity">
    <text evidence="2">Belongs to the methyl-accepting chemotaxis (MCP) protein family.</text>
</comment>
<evidence type="ECO:0000256" key="1">
    <source>
        <dbReference type="ARBA" id="ARBA00023224"/>
    </source>
</evidence>
<feature type="transmembrane region" description="Helical" evidence="5">
    <location>
        <begin position="180"/>
        <end position="200"/>
    </location>
</feature>
<dbReference type="SMART" id="SM00304">
    <property type="entry name" value="HAMP"/>
    <property type="match status" value="1"/>
</dbReference>
<reference evidence="8 9" key="1">
    <citation type="journal article" date="2015" name="J. Biotechnol.">
        <title>Complete genome sequence of a malodorant-producing acetogen, Clostridium scatologenes ATCC 25775(T).</title>
        <authorList>
            <person name="Zhu Z."/>
            <person name="Guo T."/>
            <person name="Zheng H."/>
            <person name="Song T."/>
            <person name="Ouyang P."/>
            <person name="Xie J."/>
        </authorList>
    </citation>
    <scope>NUCLEOTIDE SEQUENCE [LARGE SCALE GENOMIC DNA]</scope>
    <source>
        <strain evidence="8 9">ATCC 25775</strain>
    </source>
</reference>